<reference evidence="2 3" key="1">
    <citation type="journal article" date="2019" name="G3 (Bethesda)">
        <title>Sequencing of a Wild Apple (Malus baccata) Genome Unravels the Differences Between Cultivated and Wild Apple Species Regarding Disease Resistance and Cold Tolerance.</title>
        <authorList>
            <person name="Chen X."/>
        </authorList>
    </citation>
    <scope>NUCLEOTIDE SEQUENCE [LARGE SCALE GENOMIC DNA]</scope>
    <source>
        <strain evidence="3">cv. Shandingzi</strain>
        <tissue evidence="2">Leaves</tissue>
    </source>
</reference>
<dbReference type="AlphaFoldDB" id="A0A540LUX8"/>
<evidence type="ECO:0000313" key="2">
    <source>
        <dbReference type="EMBL" id="TQD90300.1"/>
    </source>
</evidence>
<dbReference type="InterPro" id="IPR052370">
    <property type="entry name" value="Meta-cleavage_hydrolase"/>
</dbReference>
<organism evidence="2 3">
    <name type="scientific">Malus baccata</name>
    <name type="common">Siberian crab apple</name>
    <name type="synonym">Pyrus baccata</name>
    <dbReference type="NCBI Taxonomy" id="106549"/>
    <lineage>
        <taxon>Eukaryota</taxon>
        <taxon>Viridiplantae</taxon>
        <taxon>Streptophyta</taxon>
        <taxon>Embryophyta</taxon>
        <taxon>Tracheophyta</taxon>
        <taxon>Spermatophyta</taxon>
        <taxon>Magnoliopsida</taxon>
        <taxon>eudicotyledons</taxon>
        <taxon>Gunneridae</taxon>
        <taxon>Pentapetalae</taxon>
        <taxon>rosids</taxon>
        <taxon>fabids</taxon>
        <taxon>Rosales</taxon>
        <taxon>Rosaceae</taxon>
        <taxon>Amygdaloideae</taxon>
        <taxon>Maleae</taxon>
        <taxon>Malus</taxon>
    </lineage>
</organism>
<dbReference type="PANTHER" id="PTHR43139">
    <property type="entry name" value="SI:DKEY-122A22.2"/>
    <property type="match status" value="1"/>
</dbReference>
<dbReference type="PANTHER" id="PTHR43139:SF52">
    <property type="entry name" value="SI:DKEY-122A22.2"/>
    <property type="match status" value="1"/>
</dbReference>
<proteinExistence type="predicted"/>
<dbReference type="STRING" id="106549.A0A540LUX8"/>
<feature type="compositionally biased region" description="Polar residues" evidence="1">
    <location>
        <begin position="90"/>
        <end position="124"/>
    </location>
</feature>
<comment type="caution">
    <text evidence="2">The sequence shown here is derived from an EMBL/GenBank/DDBJ whole genome shotgun (WGS) entry which is preliminary data.</text>
</comment>
<gene>
    <name evidence="2" type="ORF">C1H46_024128</name>
</gene>
<dbReference type="Proteomes" id="UP000315295">
    <property type="component" value="Unassembled WGS sequence"/>
</dbReference>
<accession>A0A540LUX8</accession>
<protein>
    <submittedName>
        <fullName evidence="2">Uncharacterized protein</fullName>
    </submittedName>
</protein>
<dbReference type="EMBL" id="VIEB01000456">
    <property type="protein sequence ID" value="TQD90300.1"/>
    <property type="molecule type" value="Genomic_DNA"/>
</dbReference>
<keyword evidence="3" id="KW-1185">Reference proteome</keyword>
<evidence type="ECO:0000256" key="1">
    <source>
        <dbReference type="SAM" id="MobiDB-lite"/>
    </source>
</evidence>
<name>A0A540LUX8_MALBA</name>
<evidence type="ECO:0000313" key="3">
    <source>
        <dbReference type="Proteomes" id="UP000315295"/>
    </source>
</evidence>
<sequence>MWPERVENVVIASSGVNMRRGDHEALLKRAKLEKIRELMLPSTAAQLNKLLSLAMARPLDIIPDFLSDIIQQQKQNPLATAHTKPKSPRHLNQSPVSTSPGSKIRTNPTALTQPSLKSTSPPKT</sequence>
<feature type="region of interest" description="Disordered" evidence="1">
    <location>
        <begin position="73"/>
        <end position="124"/>
    </location>
</feature>